<dbReference type="eggNOG" id="KOG3627">
    <property type="taxonomic scope" value="Eukaryota"/>
</dbReference>
<dbReference type="Proteomes" id="UP000007801">
    <property type="component" value="Unassembled WGS sequence"/>
</dbReference>
<dbReference type="PhylomeDB" id="B3M6V5"/>
<keyword evidence="7" id="KW-1015">Disulfide bond</keyword>
<dbReference type="InterPro" id="IPR043504">
    <property type="entry name" value="Peptidase_S1_PA_chymotrypsin"/>
</dbReference>
<dbReference type="GO" id="GO:0004252">
    <property type="term" value="F:serine-type endopeptidase activity"/>
    <property type="evidence" value="ECO:0007669"/>
    <property type="project" value="InterPro"/>
</dbReference>
<feature type="chain" id="PRO_5002790193" description="Peptidase S1 domain-containing protein" evidence="8">
    <location>
        <begin position="19"/>
        <end position="263"/>
    </location>
</feature>
<dbReference type="STRING" id="7217.B3M6V5"/>
<protein>
    <recommendedName>
        <fullName evidence="9">Peptidase S1 domain-containing protein</fullName>
    </recommendedName>
</protein>
<dbReference type="InterPro" id="IPR009003">
    <property type="entry name" value="Peptidase_S1_PA"/>
</dbReference>
<evidence type="ECO:0000256" key="5">
    <source>
        <dbReference type="ARBA" id="ARBA00022825"/>
    </source>
</evidence>
<evidence type="ECO:0000256" key="2">
    <source>
        <dbReference type="ARBA" id="ARBA00022670"/>
    </source>
</evidence>
<evidence type="ECO:0000256" key="7">
    <source>
        <dbReference type="ARBA" id="ARBA00023157"/>
    </source>
</evidence>
<evidence type="ECO:0000256" key="6">
    <source>
        <dbReference type="ARBA" id="ARBA00023145"/>
    </source>
</evidence>
<keyword evidence="5" id="KW-0720">Serine protease</keyword>
<dbReference type="KEGG" id="dan:6493070"/>
<sequence length="263" mass="29044">MQCLRALSCLLAVSNVLAEDLNKTIAPQRPSPRVINGYLITNEKLGGFLIAMRYDDEFICGGSLIKESIVLTAAHCFIRRYNKSKWTAEGGISNLTESGVQRYIKKFAWPIQFRRKTMDMDVALVLLNAPMVGIGIDTIPLCSHTVSTGTTLQVSGWGLIYPRTAEPENLLRAVAVPVIDRNKCRQAYRPKVLITENMICASVLGKKDACMYDSGGPLVYQNEVCGIVSFGIGCASDKYPGVYTDVYKVAPFIEKTMKKFLQG</sequence>
<keyword evidence="3 8" id="KW-0732">Signal</keyword>
<gene>
    <name evidence="10" type="primary">Dana\GF10196</name>
    <name evidence="10" type="synonym">dana_GLEANR_10153</name>
    <name evidence="10" type="ORF">GF10196</name>
</gene>
<comment type="similarity">
    <text evidence="1">Belongs to the peptidase S1 family.</text>
</comment>
<dbReference type="MEROPS" id="S01.A29"/>
<proteinExistence type="inferred from homology"/>
<dbReference type="PROSITE" id="PS50240">
    <property type="entry name" value="TRYPSIN_DOM"/>
    <property type="match status" value="1"/>
</dbReference>
<dbReference type="SMART" id="SM00020">
    <property type="entry name" value="Tryp_SPc"/>
    <property type="match status" value="1"/>
</dbReference>
<feature type="signal peptide" evidence="8">
    <location>
        <begin position="1"/>
        <end position="18"/>
    </location>
</feature>
<dbReference type="InterPro" id="IPR018114">
    <property type="entry name" value="TRYPSIN_HIS"/>
</dbReference>
<dbReference type="SUPFAM" id="SSF50494">
    <property type="entry name" value="Trypsin-like serine proteases"/>
    <property type="match status" value="1"/>
</dbReference>
<dbReference type="CDD" id="cd00190">
    <property type="entry name" value="Tryp_SPc"/>
    <property type="match status" value="1"/>
</dbReference>
<keyword evidence="2" id="KW-0645">Protease</keyword>
<dbReference type="AlphaFoldDB" id="B3M6V5"/>
<name>B3M6V5_DROAN</name>
<keyword evidence="6" id="KW-0865">Zymogen</keyword>
<dbReference type="InterPro" id="IPR050430">
    <property type="entry name" value="Peptidase_S1"/>
</dbReference>
<evidence type="ECO:0000256" key="8">
    <source>
        <dbReference type="SAM" id="SignalP"/>
    </source>
</evidence>
<organism evidence="10 11">
    <name type="scientific">Drosophila ananassae</name>
    <name type="common">Fruit fly</name>
    <dbReference type="NCBI Taxonomy" id="7217"/>
    <lineage>
        <taxon>Eukaryota</taxon>
        <taxon>Metazoa</taxon>
        <taxon>Ecdysozoa</taxon>
        <taxon>Arthropoda</taxon>
        <taxon>Hexapoda</taxon>
        <taxon>Insecta</taxon>
        <taxon>Pterygota</taxon>
        <taxon>Neoptera</taxon>
        <taxon>Endopterygota</taxon>
        <taxon>Diptera</taxon>
        <taxon>Brachycera</taxon>
        <taxon>Muscomorpha</taxon>
        <taxon>Ephydroidea</taxon>
        <taxon>Drosophilidae</taxon>
        <taxon>Drosophila</taxon>
        <taxon>Sophophora</taxon>
    </lineage>
</organism>
<evidence type="ECO:0000256" key="3">
    <source>
        <dbReference type="ARBA" id="ARBA00022729"/>
    </source>
</evidence>
<evidence type="ECO:0000256" key="4">
    <source>
        <dbReference type="ARBA" id="ARBA00022801"/>
    </source>
</evidence>
<evidence type="ECO:0000313" key="11">
    <source>
        <dbReference type="Proteomes" id="UP000007801"/>
    </source>
</evidence>
<evidence type="ECO:0000259" key="9">
    <source>
        <dbReference type="PROSITE" id="PS50240"/>
    </source>
</evidence>
<dbReference type="PANTHER" id="PTHR24276">
    <property type="entry name" value="POLYSERASE-RELATED"/>
    <property type="match status" value="1"/>
</dbReference>
<dbReference type="EMBL" id="CH902618">
    <property type="protein sequence ID" value="EDV39791.1"/>
    <property type="molecule type" value="Genomic_DNA"/>
</dbReference>
<reference evidence="10 11" key="1">
    <citation type="journal article" date="2007" name="Nature">
        <title>Evolution of genes and genomes on the Drosophila phylogeny.</title>
        <authorList>
            <consortium name="Drosophila 12 Genomes Consortium"/>
            <person name="Clark A.G."/>
            <person name="Eisen M.B."/>
            <person name="Smith D.R."/>
            <person name="Bergman C.M."/>
            <person name="Oliver B."/>
            <person name="Markow T.A."/>
            <person name="Kaufman T.C."/>
            <person name="Kellis M."/>
            <person name="Gelbart W."/>
            <person name="Iyer V.N."/>
            <person name="Pollard D.A."/>
            <person name="Sackton T.B."/>
            <person name="Larracuente A.M."/>
            <person name="Singh N.D."/>
            <person name="Abad J.P."/>
            <person name="Abt D.N."/>
            <person name="Adryan B."/>
            <person name="Aguade M."/>
            <person name="Akashi H."/>
            <person name="Anderson W.W."/>
            <person name="Aquadro C.F."/>
            <person name="Ardell D.H."/>
            <person name="Arguello R."/>
            <person name="Artieri C.G."/>
            <person name="Barbash D.A."/>
            <person name="Barker D."/>
            <person name="Barsanti P."/>
            <person name="Batterham P."/>
            <person name="Batzoglou S."/>
            <person name="Begun D."/>
            <person name="Bhutkar A."/>
            <person name="Blanco E."/>
            <person name="Bosak S.A."/>
            <person name="Bradley R.K."/>
            <person name="Brand A.D."/>
            <person name="Brent M.R."/>
            <person name="Brooks A.N."/>
            <person name="Brown R.H."/>
            <person name="Butlin R.K."/>
            <person name="Caggese C."/>
            <person name="Calvi B.R."/>
            <person name="Bernardo de Carvalho A."/>
            <person name="Caspi A."/>
            <person name="Castrezana S."/>
            <person name="Celniker S.E."/>
            <person name="Chang J.L."/>
            <person name="Chapple C."/>
            <person name="Chatterji S."/>
            <person name="Chinwalla A."/>
            <person name="Civetta A."/>
            <person name="Clifton S.W."/>
            <person name="Comeron J.M."/>
            <person name="Costello J.C."/>
            <person name="Coyne J.A."/>
            <person name="Daub J."/>
            <person name="David R.G."/>
            <person name="Delcher A.L."/>
            <person name="Delehaunty K."/>
            <person name="Do C.B."/>
            <person name="Ebling H."/>
            <person name="Edwards K."/>
            <person name="Eickbush T."/>
            <person name="Evans J.D."/>
            <person name="Filipski A."/>
            <person name="Findeiss S."/>
            <person name="Freyhult E."/>
            <person name="Fulton L."/>
            <person name="Fulton R."/>
            <person name="Garcia A.C."/>
            <person name="Gardiner A."/>
            <person name="Garfield D.A."/>
            <person name="Garvin B.E."/>
            <person name="Gibson G."/>
            <person name="Gilbert D."/>
            <person name="Gnerre S."/>
            <person name="Godfrey J."/>
            <person name="Good R."/>
            <person name="Gotea V."/>
            <person name="Gravely B."/>
            <person name="Greenberg A.J."/>
            <person name="Griffiths-Jones S."/>
            <person name="Gross S."/>
            <person name="Guigo R."/>
            <person name="Gustafson E.A."/>
            <person name="Haerty W."/>
            <person name="Hahn M.W."/>
            <person name="Halligan D.L."/>
            <person name="Halpern A.L."/>
            <person name="Halter G.M."/>
            <person name="Han M.V."/>
            <person name="Heger A."/>
            <person name="Hillier L."/>
            <person name="Hinrichs A.S."/>
            <person name="Holmes I."/>
            <person name="Hoskins R.A."/>
            <person name="Hubisz M.J."/>
            <person name="Hultmark D."/>
            <person name="Huntley M.A."/>
            <person name="Jaffe D.B."/>
            <person name="Jagadeeshan S."/>
            <person name="Jeck W.R."/>
            <person name="Johnson J."/>
            <person name="Jones C.D."/>
            <person name="Jordan W.C."/>
            <person name="Karpen G.H."/>
            <person name="Kataoka E."/>
            <person name="Keightley P.D."/>
            <person name="Kheradpour P."/>
            <person name="Kirkness E.F."/>
            <person name="Koerich L.B."/>
            <person name="Kristiansen K."/>
            <person name="Kudrna D."/>
            <person name="Kulathinal R.J."/>
            <person name="Kumar S."/>
            <person name="Kwok R."/>
            <person name="Lander E."/>
            <person name="Langley C.H."/>
            <person name="Lapoint R."/>
            <person name="Lazzaro B.P."/>
            <person name="Lee S.J."/>
            <person name="Levesque L."/>
            <person name="Li R."/>
            <person name="Lin C.F."/>
            <person name="Lin M.F."/>
            <person name="Lindblad-Toh K."/>
            <person name="Llopart A."/>
            <person name="Long M."/>
            <person name="Low L."/>
            <person name="Lozovsky E."/>
            <person name="Lu J."/>
            <person name="Luo M."/>
            <person name="Machado C.A."/>
            <person name="Makalowski W."/>
            <person name="Marzo M."/>
            <person name="Matsuda M."/>
            <person name="Matzkin L."/>
            <person name="McAllister B."/>
            <person name="McBride C.S."/>
            <person name="McKernan B."/>
            <person name="McKernan K."/>
            <person name="Mendez-Lago M."/>
            <person name="Minx P."/>
            <person name="Mollenhauer M.U."/>
            <person name="Montooth K."/>
            <person name="Mount S.M."/>
            <person name="Mu X."/>
            <person name="Myers E."/>
            <person name="Negre B."/>
            <person name="Newfeld S."/>
            <person name="Nielsen R."/>
            <person name="Noor M.A."/>
            <person name="O'Grady P."/>
            <person name="Pachter L."/>
            <person name="Papaceit M."/>
            <person name="Parisi M.J."/>
            <person name="Parisi M."/>
            <person name="Parts L."/>
            <person name="Pedersen J.S."/>
            <person name="Pesole G."/>
            <person name="Phillippy A.M."/>
            <person name="Ponting C.P."/>
            <person name="Pop M."/>
            <person name="Porcelli D."/>
            <person name="Powell J.R."/>
            <person name="Prohaska S."/>
            <person name="Pruitt K."/>
            <person name="Puig M."/>
            <person name="Quesneville H."/>
            <person name="Ram K.R."/>
            <person name="Rand D."/>
            <person name="Rasmussen M.D."/>
            <person name="Reed L.K."/>
            <person name="Reenan R."/>
            <person name="Reily A."/>
            <person name="Remington K.A."/>
            <person name="Rieger T.T."/>
            <person name="Ritchie M.G."/>
            <person name="Robin C."/>
            <person name="Rogers Y.H."/>
            <person name="Rohde C."/>
            <person name="Rozas J."/>
            <person name="Rubenfield M.J."/>
            <person name="Ruiz A."/>
            <person name="Russo S."/>
            <person name="Salzberg S.L."/>
            <person name="Sanchez-Gracia A."/>
            <person name="Saranga D.J."/>
            <person name="Sato H."/>
            <person name="Schaeffer S.W."/>
            <person name="Schatz M.C."/>
            <person name="Schlenke T."/>
            <person name="Schwartz R."/>
            <person name="Segarra C."/>
            <person name="Singh R.S."/>
            <person name="Sirot L."/>
            <person name="Sirota M."/>
            <person name="Sisneros N.B."/>
            <person name="Smith C.D."/>
            <person name="Smith T.F."/>
            <person name="Spieth J."/>
            <person name="Stage D.E."/>
            <person name="Stark A."/>
            <person name="Stephan W."/>
            <person name="Strausberg R.L."/>
            <person name="Strempel S."/>
            <person name="Sturgill D."/>
            <person name="Sutton G."/>
            <person name="Sutton G.G."/>
            <person name="Tao W."/>
            <person name="Teichmann S."/>
            <person name="Tobari Y.N."/>
            <person name="Tomimura Y."/>
            <person name="Tsolas J.M."/>
            <person name="Valente V.L."/>
            <person name="Venter E."/>
            <person name="Venter J.C."/>
            <person name="Vicario S."/>
            <person name="Vieira F.G."/>
            <person name="Vilella A.J."/>
            <person name="Villasante A."/>
            <person name="Walenz B."/>
            <person name="Wang J."/>
            <person name="Wasserman M."/>
            <person name="Watts T."/>
            <person name="Wilson D."/>
            <person name="Wilson R.K."/>
            <person name="Wing R.A."/>
            <person name="Wolfner M.F."/>
            <person name="Wong A."/>
            <person name="Wong G.K."/>
            <person name="Wu C.I."/>
            <person name="Wu G."/>
            <person name="Yamamoto D."/>
            <person name="Yang H.P."/>
            <person name="Yang S.P."/>
            <person name="Yorke J.A."/>
            <person name="Yoshida K."/>
            <person name="Zdobnov E."/>
            <person name="Zhang P."/>
            <person name="Zhang Y."/>
            <person name="Zimin A.V."/>
            <person name="Baldwin J."/>
            <person name="Abdouelleil A."/>
            <person name="Abdulkadir J."/>
            <person name="Abebe A."/>
            <person name="Abera B."/>
            <person name="Abreu J."/>
            <person name="Acer S.C."/>
            <person name="Aftuck L."/>
            <person name="Alexander A."/>
            <person name="An P."/>
            <person name="Anderson E."/>
            <person name="Anderson S."/>
            <person name="Arachi H."/>
            <person name="Azer M."/>
            <person name="Bachantsang P."/>
            <person name="Barry A."/>
            <person name="Bayul T."/>
            <person name="Berlin A."/>
            <person name="Bessette D."/>
            <person name="Bloom T."/>
            <person name="Blye J."/>
            <person name="Boguslavskiy L."/>
            <person name="Bonnet C."/>
            <person name="Boukhgalter B."/>
            <person name="Bourzgui I."/>
            <person name="Brown A."/>
            <person name="Cahill P."/>
            <person name="Channer S."/>
            <person name="Cheshatsang Y."/>
            <person name="Chuda L."/>
            <person name="Citroen M."/>
            <person name="Collymore A."/>
            <person name="Cooke P."/>
            <person name="Costello M."/>
            <person name="D'Aco K."/>
            <person name="Daza R."/>
            <person name="De Haan G."/>
            <person name="DeGray S."/>
            <person name="DeMaso C."/>
            <person name="Dhargay N."/>
            <person name="Dooley K."/>
            <person name="Dooley E."/>
            <person name="Doricent M."/>
            <person name="Dorje P."/>
            <person name="Dorjee K."/>
            <person name="Dupes A."/>
            <person name="Elong R."/>
            <person name="Falk J."/>
            <person name="Farina A."/>
            <person name="Faro S."/>
            <person name="Ferguson D."/>
            <person name="Fisher S."/>
            <person name="Foley C.D."/>
            <person name="Franke A."/>
            <person name="Friedrich D."/>
            <person name="Gadbois L."/>
            <person name="Gearin G."/>
            <person name="Gearin C.R."/>
            <person name="Giannoukos G."/>
            <person name="Goode T."/>
            <person name="Graham J."/>
            <person name="Grandbois E."/>
            <person name="Grewal S."/>
            <person name="Gyaltsen K."/>
            <person name="Hafez N."/>
            <person name="Hagos B."/>
            <person name="Hall J."/>
            <person name="Henson C."/>
            <person name="Hollinger A."/>
            <person name="Honan T."/>
            <person name="Huard M.D."/>
            <person name="Hughes L."/>
            <person name="Hurhula B."/>
            <person name="Husby M.E."/>
            <person name="Kamat A."/>
            <person name="Kanga B."/>
            <person name="Kashin S."/>
            <person name="Khazanovich D."/>
            <person name="Kisner P."/>
            <person name="Lance K."/>
            <person name="Lara M."/>
            <person name="Lee W."/>
            <person name="Lennon N."/>
            <person name="Letendre F."/>
            <person name="LeVine R."/>
            <person name="Lipovsky A."/>
            <person name="Liu X."/>
            <person name="Liu J."/>
            <person name="Liu S."/>
            <person name="Lokyitsang T."/>
            <person name="Lokyitsang Y."/>
            <person name="Lubonja R."/>
            <person name="Lui A."/>
            <person name="MacDonald P."/>
            <person name="Magnisalis V."/>
            <person name="Maru K."/>
            <person name="Matthews C."/>
            <person name="McCusker W."/>
            <person name="McDonough S."/>
            <person name="Mehta T."/>
            <person name="Meldrim J."/>
            <person name="Meneus L."/>
            <person name="Mihai O."/>
            <person name="Mihalev A."/>
            <person name="Mihova T."/>
            <person name="Mittelman R."/>
            <person name="Mlenga V."/>
            <person name="Montmayeur A."/>
            <person name="Mulrain L."/>
            <person name="Navidi A."/>
            <person name="Naylor J."/>
            <person name="Negash T."/>
            <person name="Nguyen T."/>
            <person name="Nguyen N."/>
            <person name="Nicol R."/>
            <person name="Norbu C."/>
            <person name="Norbu N."/>
            <person name="Novod N."/>
            <person name="O'Neill B."/>
            <person name="Osman S."/>
            <person name="Markiewicz E."/>
            <person name="Oyono O.L."/>
            <person name="Patti C."/>
            <person name="Phunkhang P."/>
            <person name="Pierre F."/>
            <person name="Priest M."/>
            <person name="Raghuraman S."/>
            <person name="Rege F."/>
            <person name="Reyes R."/>
            <person name="Rise C."/>
            <person name="Rogov P."/>
            <person name="Ross K."/>
            <person name="Ryan E."/>
            <person name="Settipalli S."/>
            <person name="Shea T."/>
            <person name="Sherpa N."/>
            <person name="Shi L."/>
            <person name="Shih D."/>
            <person name="Sparrow T."/>
            <person name="Spaulding J."/>
            <person name="Stalker J."/>
            <person name="Stange-Thomann N."/>
            <person name="Stavropoulos S."/>
            <person name="Stone C."/>
            <person name="Strader C."/>
            <person name="Tesfaye S."/>
            <person name="Thomson T."/>
            <person name="Thoulutsang Y."/>
            <person name="Thoulutsang D."/>
            <person name="Topham K."/>
            <person name="Topping I."/>
            <person name="Tsamla T."/>
            <person name="Vassiliev H."/>
            <person name="Vo A."/>
            <person name="Wangchuk T."/>
            <person name="Wangdi T."/>
            <person name="Weiand M."/>
            <person name="Wilkinson J."/>
            <person name="Wilson A."/>
            <person name="Yadav S."/>
            <person name="Young G."/>
            <person name="Yu Q."/>
            <person name="Zembek L."/>
            <person name="Zhong D."/>
            <person name="Zimmer A."/>
            <person name="Zwirko Z."/>
            <person name="Jaffe D.B."/>
            <person name="Alvarez P."/>
            <person name="Brockman W."/>
            <person name="Butler J."/>
            <person name="Chin C."/>
            <person name="Gnerre S."/>
            <person name="Grabherr M."/>
            <person name="Kleber M."/>
            <person name="Mauceli E."/>
            <person name="MacCallum I."/>
        </authorList>
    </citation>
    <scope>NUCLEOTIDE SEQUENCE [LARGE SCALE GENOMIC DNA]</scope>
    <source>
        <strain evidence="11">Tucson 14024-0371.13</strain>
    </source>
</reference>
<dbReference type="HOGENOM" id="CLU_006842_7_1_1"/>
<dbReference type="InterPro" id="IPR001314">
    <property type="entry name" value="Peptidase_S1A"/>
</dbReference>
<dbReference type="Pfam" id="PF00089">
    <property type="entry name" value="Trypsin"/>
    <property type="match status" value="1"/>
</dbReference>
<dbReference type="PRINTS" id="PR00722">
    <property type="entry name" value="CHYMOTRYPSIN"/>
</dbReference>
<dbReference type="PANTHER" id="PTHR24276:SF94">
    <property type="entry name" value="AT20289P-RELATED"/>
    <property type="match status" value="1"/>
</dbReference>
<keyword evidence="11" id="KW-1185">Reference proteome</keyword>
<dbReference type="OrthoDB" id="10059102at2759"/>
<dbReference type="OMA" id="HCFIRRY"/>
<dbReference type="SMR" id="B3M6V5"/>
<dbReference type="Gene3D" id="2.40.10.10">
    <property type="entry name" value="Trypsin-like serine proteases"/>
    <property type="match status" value="2"/>
</dbReference>
<dbReference type="GeneID" id="6493070"/>
<evidence type="ECO:0000256" key="1">
    <source>
        <dbReference type="ARBA" id="ARBA00007664"/>
    </source>
</evidence>
<dbReference type="InterPro" id="IPR001254">
    <property type="entry name" value="Trypsin_dom"/>
</dbReference>
<evidence type="ECO:0000313" key="10">
    <source>
        <dbReference type="EMBL" id="EDV39791.1"/>
    </source>
</evidence>
<dbReference type="FunFam" id="2.40.10.10:FF:000034">
    <property type="entry name" value="Eupolytin"/>
    <property type="match status" value="1"/>
</dbReference>
<accession>B3M6V5</accession>
<keyword evidence="4 10" id="KW-0378">Hydrolase</keyword>
<dbReference type="GO" id="GO:0006508">
    <property type="term" value="P:proteolysis"/>
    <property type="evidence" value="ECO:0007669"/>
    <property type="project" value="UniProtKB-KW"/>
</dbReference>
<dbReference type="InParanoid" id="B3M6V5"/>
<dbReference type="PROSITE" id="PS00134">
    <property type="entry name" value="TRYPSIN_HIS"/>
    <property type="match status" value="1"/>
</dbReference>
<feature type="domain" description="Peptidase S1" evidence="9">
    <location>
        <begin position="34"/>
        <end position="258"/>
    </location>
</feature>